<comment type="caution">
    <text evidence="2">The sequence shown here is derived from an EMBL/GenBank/DDBJ whole genome shotgun (WGS) entry which is preliminary data.</text>
</comment>
<dbReference type="AlphaFoldDB" id="A0AA88MES7"/>
<name>A0AA88MES7_TACVA</name>
<protein>
    <submittedName>
        <fullName evidence="2">Uncharacterized protein</fullName>
    </submittedName>
</protein>
<dbReference type="EMBL" id="JAVHJS010000014">
    <property type="protein sequence ID" value="KAK2836662.1"/>
    <property type="molecule type" value="Genomic_DNA"/>
</dbReference>
<accession>A0AA88MES7</accession>
<gene>
    <name evidence="2" type="ORF">Q7C36_014531</name>
</gene>
<feature type="region of interest" description="Disordered" evidence="1">
    <location>
        <begin position="46"/>
        <end position="91"/>
    </location>
</feature>
<evidence type="ECO:0000313" key="3">
    <source>
        <dbReference type="Proteomes" id="UP001187315"/>
    </source>
</evidence>
<sequence length="91" mass="9821">MYLYTQSSRDGCTQSNWVRTSIESRRVFSNSPEVLILIAPPPLALSSNERASSLSGLKDRRNDSGRKAGPNASIGAENSPVVDPVSRSGTR</sequence>
<feature type="compositionally biased region" description="Basic and acidic residues" evidence="1">
    <location>
        <begin position="57"/>
        <end position="66"/>
    </location>
</feature>
<evidence type="ECO:0000256" key="1">
    <source>
        <dbReference type="SAM" id="MobiDB-lite"/>
    </source>
</evidence>
<reference evidence="2" key="1">
    <citation type="submission" date="2023-08" db="EMBL/GenBank/DDBJ databases">
        <title>Pelteobagrus vachellii genome.</title>
        <authorList>
            <person name="Liu H."/>
        </authorList>
    </citation>
    <scope>NUCLEOTIDE SEQUENCE</scope>
    <source>
        <strain evidence="2">PRFRI_2022a</strain>
        <tissue evidence="2">Muscle</tissue>
    </source>
</reference>
<organism evidence="2 3">
    <name type="scientific">Tachysurus vachellii</name>
    <name type="common">Darkbarbel catfish</name>
    <name type="synonym">Pelteobagrus vachellii</name>
    <dbReference type="NCBI Taxonomy" id="175792"/>
    <lineage>
        <taxon>Eukaryota</taxon>
        <taxon>Metazoa</taxon>
        <taxon>Chordata</taxon>
        <taxon>Craniata</taxon>
        <taxon>Vertebrata</taxon>
        <taxon>Euteleostomi</taxon>
        <taxon>Actinopterygii</taxon>
        <taxon>Neopterygii</taxon>
        <taxon>Teleostei</taxon>
        <taxon>Ostariophysi</taxon>
        <taxon>Siluriformes</taxon>
        <taxon>Bagridae</taxon>
        <taxon>Tachysurus</taxon>
    </lineage>
</organism>
<proteinExistence type="predicted"/>
<feature type="compositionally biased region" description="Polar residues" evidence="1">
    <location>
        <begin position="46"/>
        <end position="55"/>
    </location>
</feature>
<evidence type="ECO:0000313" key="2">
    <source>
        <dbReference type="EMBL" id="KAK2836662.1"/>
    </source>
</evidence>
<keyword evidence="3" id="KW-1185">Reference proteome</keyword>
<dbReference type="Proteomes" id="UP001187315">
    <property type="component" value="Unassembled WGS sequence"/>
</dbReference>